<accession>A0A6C2U8L3</accession>
<dbReference type="AlphaFoldDB" id="A0A6C2U8L3"/>
<evidence type="ECO:0000313" key="2">
    <source>
        <dbReference type="Proteomes" id="UP000366872"/>
    </source>
</evidence>
<keyword evidence="2" id="KW-1185">Reference proteome</keyword>
<dbReference type="Proteomes" id="UP000366872">
    <property type="component" value="Unassembled WGS sequence"/>
</dbReference>
<dbReference type="InterPro" id="IPR045738">
    <property type="entry name" value="DUF6088"/>
</dbReference>
<name>A0A6C2U8L3_PONDE</name>
<reference evidence="1 2" key="1">
    <citation type="submission" date="2019-04" db="EMBL/GenBank/DDBJ databases">
        <authorList>
            <person name="Van Vliet M D."/>
        </authorList>
    </citation>
    <scope>NUCLEOTIDE SEQUENCE [LARGE SCALE GENOMIC DNA]</scope>
    <source>
        <strain evidence="1 2">F1</strain>
    </source>
</reference>
<proteinExistence type="predicted"/>
<dbReference type="EMBL" id="CAAHFG010000003">
    <property type="protein sequence ID" value="VGO15746.1"/>
    <property type="molecule type" value="Genomic_DNA"/>
</dbReference>
<evidence type="ECO:0000313" key="1">
    <source>
        <dbReference type="EMBL" id="VGO15746.1"/>
    </source>
</evidence>
<protein>
    <submittedName>
        <fullName evidence="1">Uncharacterized protein</fullName>
    </submittedName>
</protein>
<dbReference type="Pfam" id="PF19570">
    <property type="entry name" value="DUF6088"/>
    <property type="match status" value="1"/>
</dbReference>
<gene>
    <name evidence="1" type="ORF">PDESU_04331</name>
</gene>
<organism evidence="1 2">
    <name type="scientific">Pontiella desulfatans</name>
    <dbReference type="NCBI Taxonomy" id="2750659"/>
    <lineage>
        <taxon>Bacteria</taxon>
        <taxon>Pseudomonadati</taxon>
        <taxon>Kiritimatiellota</taxon>
        <taxon>Kiritimatiellia</taxon>
        <taxon>Kiritimatiellales</taxon>
        <taxon>Pontiellaceae</taxon>
        <taxon>Pontiella</taxon>
    </lineage>
</organism>
<sequence length="89" mass="10021">MKFSSFRYPRVLRGIYGYPRFSELLQDTMGPDFDQFAHALARKSGWRVQASGNTALNLLGISTQIPAQALYLSDGPLKNIRDWQADTAL</sequence>
<dbReference type="RefSeq" id="WP_136081321.1">
    <property type="nucleotide sequence ID" value="NZ_CAAHFG010000003.1"/>
</dbReference>